<dbReference type="PROSITE" id="PS00420">
    <property type="entry name" value="SRCR_1"/>
    <property type="match status" value="1"/>
</dbReference>
<comment type="function">
    <text evidence="8">Binds to extracellular matrix proteins. Binds to pathogen-associated molecular patterns (PAMPs) present on the cell walls of Gram-positive and Gram-negative bacteria and fungi, behaving as a pattern recognition receptor (PRR). Induces bacterial and fungal aggregation and subsequent inhibition of PAMP-induced cytokine release. Does not possess intrinsic bactericidal activity. May play a role in the innate defense and homeostasis of certain epithelial surfaces.</text>
</comment>
<keyword evidence="2" id="KW-0964">Secreted</keyword>
<dbReference type="STRING" id="52670.A0A2I4B9L4"/>
<evidence type="ECO:0000256" key="10">
    <source>
        <dbReference type="ARBA" id="ARBA00069168"/>
    </source>
</evidence>
<dbReference type="RefSeq" id="XP_013864466.1">
    <property type="nucleotide sequence ID" value="XM_014009012.1"/>
</dbReference>
<feature type="domain" description="SRCR" evidence="12">
    <location>
        <begin position="13"/>
        <end position="83"/>
    </location>
</feature>
<dbReference type="AlphaFoldDB" id="A0A2I4B9L4"/>
<dbReference type="SUPFAM" id="SSF56487">
    <property type="entry name" value="SRCR-like"/>
    <property type="match status" value="2"/>
</dbReference>
<evidence type="ECO:0000256" key="2">
    <source>
        <dbReference type="ARBA" id="ARBA00022525"/>
    </source>
</evidence>
<evidence type="ECO:0000259" key="12">
    <source>
        <dbReference type="PROSITE" id="PS50287"/>
    </source>
</evidence>
<dbReference type="PRINTS" id="PR00258">
    <property type="entry name" value="SPERACTRCPTR"/>
</dbReference>
<keyword evidence="4" id="KW-0677">Repeat</keyword>
<evidence type="ECO:0000256" key="7">
    <source>
        <dbReference type="ARBA" id="ARBA00023180"/>
    </source>
</evidence>
<name>A0A2I4B9L4_AUSLI</name>
<dbReference type="InterPro" id="IPR001190">
    <property type="entry name" value="SRCR"/>
</dbReference>
<dbReference type="PROSITE" id="PS50287">
    <property type="entry name" value="SRCR_2"/>
    <property type="match status" value="2"/>
</dbReference>
<dbReference type="GO" id="GO:0005615">
    <property type="term" value="C:extracellular space"/>
    <property type="evidence" value="ECO:0007669"/>
    <property type="project" value="TreeGrafter"/>
</dbReference>
<dbReference type="InParanoid" id="A0A2I4B9L4"/>
<dbReference type="FunFam" id="3.10.250.10:FF:000007">
    <property type="entry name" value="Soluble scavenger receptor cysteine-rich domain-containing protein SSC5D"/>
    <property type="match status" value="1"/>
</dbReference>
<feature type="disulfide bond" evidence="11">
    <location>
        <begin position="109"/>
        <end position="173"/>
    </location>
</feature>
<evidence type="ECO:0000256" key="1">
    <source>
        <dbReference type="ARBA" id="ARBA00004613"/>
    </source>
</evidence>
<evidence type="ECO:0000256" key="11">
    <source>
        <dbReference type="PROSITE-ProRule" id="PRU00196"/>
    </source>
</evidence>
<evidence type="ECO:0000313" key="14">
    <source>
        <dbReference type="RefSeq" id="XP_013864466.1"/>
    </source>
</evidence>
<dbReference type="Pfam" id="PF00530">
    <property type="entry name" value="SRCR"/>
    <property type="match status" value="2"/>
</dbReference>
<protein>
    <recommendedName>
        <fullName evidence="10">Soluble scavenger receptor cysteine-rich domain-containing protein SSC5D</fullName>
    </recommendedName>
</protein>
<gene>
    <name evidence="14" type="primary">LOC106517957</name>
</gene>
<feature type="disulfide bond" evidence="11">
    <location>
        <begin position="122"/>
        <end position="183"/>
    </location>
</feature>
<dbReference type="GO" id="GO:0004252">
    <property type="term" value="F:serine-type endopeptidase activity"/>
    <property type="evidence" value="ECO:0007669"/>
    <property type="project" value="TreeGrafter"/>
</dbReference>
<comment type="subcellular location">
    <subcellularLocation>
        <location evidence="1">Secreted</location>
    </subcellularLocation>
</comment>
<dbReference type="KEGG" id="alim:106517957"/>
<keyword evidence="13" id="KW-1185">Reference proteome</keyword>
<dbReference type="PANTHER" id="PTHR48071">
    <property type="entry name" value="SRCR DOMAIN-CONTAINING PROTEIN"/>
    <property type="match status" value="1"/>
</dbReference>
<organism evidence="13 14">
    <name type="scientific">Austrofundulus limnaeus</name>
    <name type="common">Annual killifish</name>
    <dbReference type="NCBI Taxonomy" id="52670"/>
    <lineage>
        <taxon>Eukaryota</taxon>
        <taxon>Metazoa</taxon>
        <taxon>Chordata</taxon>
        <taxon>Craniata</taxon>
        <taxon>Vertebrata</taxon>
        <taxon>Euteleostomi</taxon>
        <taxon>Actinopterygii</taxon>
        <taxon>Neopterygii</taxon>
        <taxon>Teleostei</taxon>
        <taxon>Neoteleostei</taxon>
        <taxon>Acanthomorphata</taxon>
        <taxon>Ovalentaria</taxon>
        <taxon>Atherinomorphae</taxon>
        <taxon>Cyprinodontiformes</taxon>
        <taxon>Rivulidae</taxon>
        <taxon>Austrofundulus</taxon>
    </lineage>
</organism>
<evidence type="ECO:0000256" key="9">
    <source>
        <dbReference type="ARBA" id="ARBA00064153"/>
    </source>
</evidence>
<sequence>MLNCLLGLISDPIRLVGSSQGCSGRVEIYHNNTWGTVCDDNWGINDAEVVCRQLGCGSAQSAPSAAFFGEGTGPIWLDEVNCTQIRLRGPSQCSGRVEIYYRNEWGTVCADSWDLNDAQVVCRQLGCGTALDAPLYAYFGQGSGQIWLDYVQCKGNETYLTGCSSSGLGIHKCGHGEDAGVICSGEKMFFFFSVLLFCFDY</sequence>
<evidence type="ECO:0000256" key="4">
    <source>
        <dbReference type="ARBA" id="ARBA00022737"/>
    </source>
</evidence>
<dbReference type="FunFam" id="3.10.250.10:FF:000006">
    <property type="entry name" value="neurotrypsin isoform X2"/>
    <property type="match status" value="1"/>
</dbReference>
<evidence type="ECO:0000256" key="5">
    <source>
        <dbReference type="ARBA" id="ARBA00023157"/>
    </source>
</evidence>
<evidence type="ECO:0000256" key="6">
    <source>
        <dbReference type="ARBA" id="ARBA00023170"/>
    </source>
</evidence>
<dbReference type="GO" id="GO:0005886">
    <property type="term" value="C:plasma membrane"/>
    <property type="evidence" value="ECO:0007669"/>
    <property type="project" value="TreeGrafter"/>
</dbReference>
<comment type="caution">
    <text evidence="11">Lacks conserved residue(s) required for the propagation of feature annotation.</text>
</comment>
<dbReference type="GO" id="GO:0031638">
    <property type="term" value="P:zymogen activation"/>
    <property type="evidence" value="ECO:0007669"/>
    <property type="project" value="TreeGrafter"/>
</dbReference>
<keyword evidence="7" id="KW-0325">Glycoprotein</keyword>
<dbReference type="SMART" id="SM00202">
    <property type="entry name" value="SR"/>
    <property type="match status" value="2"/>
</dbReference>
<dbReference type="GeneID" id="106517957"/>
<evidence type="ECO:0000313" key="13">
    <source>
        <dbReference type="Proteomes" id="UP000192220"/>
    </source>
</evidence>
<keyword evidence="3" id="KW-0732">Signal</keyword>
<dbReference type="OrthoDB" id="536948at2759"/>
<proteinExistence type="predicted"/>
<evidence type="ECO:0000256" key="3">
    <source>
        <dbReference type="ARBA" id="ARBA00022729"/>
    </source>
</evidence>
<reference evidence="14" key="1">
    <citation type="submission" date="2025-08" db="UniProtKB">
        <authorList>
            <consortium name="RefSeq"/>
        </authorList>
    </citation>
    <scope>IDENTIFICATION</scope>
    <source>
        <strain evidence="14">Quisiro</strain>
        <tissue evidence="14">Liver</tissue>
    </source>
</reference>
<feature type="disulfide bond" evidence="11">
    <location>
        <begin position="153"/>
        <end position="163"/>
    </location>
</feature>
<keyword evidence="5 11" id="KW-1015">Disulfide bond</keyword>
<keyword evidence="6" id="KW-0675">Receptor</keyword>
<accession>A0A2I4B9L4</accession>
<comment type="subunit">
    <text evidence="9">Interacts with LGALS1 and laminin.</text>
</comment>
<dbReference type="PANTHER" id="PTHR48071:SF15">
    <property type="entry name" value="SRCR DOMAIN-CONTAINING PROTEIN"/>
    <property type="match status" value="1"/>
</dbReference>
<evidence type="ECO:0000256" key="8">
    <source>
        <dbReference type="ARBA" id="ARBA00058074"/>
    </source>
</evidence>
<dbReference type="InterPro" id="IPR036772">
    <property type="entry name" value="SRCR-like_dom_sf"/>
</dbReference>
<dbReference type="Proteomes" id="UP000192220">
    <property type="component" value="Unplaced"/>
</dbReference>
<feature type="domain" description="SRCR" evidence="12">
    <location>
        <begin position="85"/>
        <end position="184"/>
    </location>
</feature>
<dbReference type="Gene3D" id="3.10.250.10">
    <property type="entry name" value="SRCR-like domain"/>
    <property type="match status" value="2"/>
</dbReference>